<dbReference type="PANTHER" id="PTHR28583:SF1">
    <property type="entry name" value="ACID CERAMIDASE"/>
    <property type="match status" value="1"/>
</dbReference>
<name>A0AAV5TIU2_9BILA</name>
<feature type="domain" description="Acid ceramidase N-terminal" evidence="3">
    <location>
        <begin position="47"/>
        <end position="103"/>
    </location>
</feature>
<feature type="chain" id="PRO_5043910417" description="ceramidase" evidence="2">
    <location>
        <begin position="19"/>
        <end position="179"/>
    </location>
</feature>
<dbReference type="PANTHER" id="PTHR28583">
    <property type="entry name" value="ACID AMIDASE"/>
    <property type="match status" value="1"/>
</dbReference>
<sequence length="179" mass="20059">MPTRVLLFLCLLASPLLTKHVDIPAPFEDDCIIDHGTNLYDPKNADHVKWYDIDLDGPAFAPFVEIARDYSDSMKAMIQVLKDLILPVYTKAVDVIDAFFGAMHQLIPQPYQDEIASIAEASGIPLGQIVMYNLIYEVTSACTSVVGVDEKGKLYHARNLDFGLWMGCDHTVYSNYRTN</sequence>
<dbReference type="EMBL" id="BTSX01000004">
    <property type="protein sequence ID" value="GMS94288.1"/>
    <property type="molecule type" value="Genomic_DNA"/>
</dbReference>
<protein>
    <recommendedName>
        <fullName evidence="1">ceramidase</fullName>
        <ecNumber evidence="1">3.5.1.23</ecNumber>
    </recommendedName>
</protein>
<evidence type="ECO:0000313" key="5">
    <source>
        <dbReference type="Proteomes" id="UP001432027"/>
    </source>
</evidence>
<reference evidence="4" key="1">
    <citation type="submission" date="2023-10" db="EMBL/GenBank/DDBJ databases">
        <title>Genome assembly of Pristionchus species.</title>
        <authorList>
            <person name="Yoshida K."/>
            <person name="Sommer R.J."/>
        </authorList>
    </citation>
    <scope>NUCLEOTIDE SEQUENCE</scope>
    <source>
        <strain evidence="4">RS0144</strain>
    </source>
</reference>
<dbReference type="EC" id="3.5.1.23" evidence="1"/>
<gene>
    <name evidence="4" type="ORF">PENTCL1PPCAC_16463</name>
</gene>
<evidence type="ECO:0000313" key="4">
    <source>
        <dbReference type="EMBL" id="GMS94288.1"/>
    </source>
</evidence>
<evidence type="ECO:0000259" key="3">
    <source>
        <dbReference type="Pfam" id="PF15508"/>
    </source>
</evidence>
<dbReference type="GO" id="GO:0017040">
    <property type="term" value="F:N-acylsphingosine amidohydrolase activity"/>
    <property type="evidence" value="ECO:0007669"/>
    <property type="project" value="UniProtKB-EC"/>
</dbReference>
<keyword evidence="2" id="KW-0732">Signal</keyword>
<dbReference type="Proteomes" id="UP001432027">
    <property type="component" value="Unassembled WGS sequence"/>
</dbReference>
<keyword evidence="5" id="KW-1185">Reference proteome</keyword>
<accession>A0AAV5TIU2</accession>
<proteinExistence type="predicted"/>
<dbReference type="InterPro" id="IPR029130">
    <property type="entry name" value="Acid_ceramidase_N"/>
</dbReference>
<evidence type="ECO:0000256" key="1">
    <source>
        <dbReference type="ARBA" id="ARBA00011891"/>
    </source>
</evidence>
<feature type="signal peptide" evidence="2">
    <location>
        <begin position="1"/>
        <end position="18"/>
    </location>
</feature>
<evidence type="ECO:0000256" key="2">
    <source>
        <dbReference type="SAM" id="SignalP"/>
    </source>
</evidence>
<dbReference type="AlphaFoldDB" id="A0AAV5TIU2"/>
<dbReference type="Pfam" id="PF15508">
    <property type="entry name" value="NAAA-beta"/>
    <property type="match status" value="1"/>
</dbReference>
<organism evidence="4 5">
    <name type="scientific">Pristionchus entomophagus</name>
    <dbReference type="NCBI Taxonomy" id="358040"/>
    <lineage>
        <taxon>Eukaryota</taxon>
        <taxon>Metazoa</taxon>
        <taxon>Ecdysozoa</taxon>
        <taxon>Nematoda</taxon>
        <taxon>Chromadorea</taxon>
        <taxon>Rhabditida</taxon>
        <taxon>Rhabditina</taxon>
        <taxon>Diplogasteromorpha</taxon>
        <taxon>Diplogasteroidea</taxon>
        <taxon>Neodiplogasteridae</taxon>
        <taxon>Pristionchus</taxon>
    </lineage>
</organism>
<comment type="caution">
    <text evidence="4">The sequence shown here is derived from an EMBL/GenBank/DDBJ whole genome shotgun (WGS) entry which is preliminary data.</text>
</comment>